<dbReference type="CDD" id="cd00144">
    <property type="entry name" value="MPP_PPP_family"/>
    <property type="match status" value="1"/>
</dbReference>
<gene>
    <name evidence="2" type="ORF">SCD90_06730</name>
</gene>
<dbReference type="PANTHER" id="PTHR42850:SF4">
    <property type="entry name" value="ZINC-DEPENDENT ENDOPOLYPHOSPHATASE"/>
    <property type="match status" value="1"/>
</dbReference>
<dbReference type="InterPro" id="IPR004843">
    <property type="entry name" value="Calcineurin-like_PHP"/>
</dbReference>
<dbReference type="EMBL" id="JAXAFJ010000003">
    <property type="protein sequence ID" value="MDX6805752.1"/>
    <property type="molecule type" value="Genomic_DNA"/>
</dbReference>
<proteinExistence type="predicted"/>
<dbReference type="InterPro" id="IPR029052">
    <property type="entry name" value="Metallo-depent_PP-like"/>
</dbReference>
<dbReference type="EC" id="3.1.-.-" evidence="2"/>
<dbReference type="Pfam" id="PF00149">
    <property type="entry name" value="Metallophos"/>
    <property type="match status" value="1"/>
</dbReference>
<keyword evidence="2" id="KW-0378">Hydrolase</keyword>
<dbReference type="InterPro" id="IPR050126">
    <property type="entry name" value="Ap4A_hydrolase"/>
</dbReference>
<protein>
    <submittedName>
        <fullName evidence="2">Metallophosphoesterase family protein</fullName>
        <ecNumber evidence="2">3.1.-.-</ecNumber>
    </submittedName>
</protein>
<organism evidence="2 3">
    <name type="scientific">Terrihabitans rhizophilus</name>
    <dbReference type="NCBI Taxonomy" id="3092662"/>
    <lineage>
        <taxon>Bacteria</taxon>
        <taxon>Pseudomonadati</taxon>
        <taxon>Pseudomonadota</taxon>
        <taxon>Alphaproteobacteria</taxon>
        <taxon>Hyphomicrobiales</taxon>
        <taxon>Terrihabitans</taxon>
    </lineage>
</organism>
<dbReference type="InterPro" id="IPR006186">
    <property type="entry name" value="Ser/Thr-sp_prot-phosphatase"/>
</dbReference>
<dbReference type="PROSITE" id="PS00125">
    <property type="entry name" value="SER_THR_PHOSPHATASE"/>
    <property type="match status" value="1"/>
</dbReference>
<evidence type="ECO:0000313" key="3">
    <source>
        <dbReference type="Proteomes" id="UP001274321"/>
    </source>
</evidence>
<feature type="domain" description="Serine/threonine specific protein phosphatases" evidence="1">
    <location>
        <begin position="97"/>
        <end position="102"/>
    </location>
</feature>
<dbReference type="Gene3D" id="3.60.21.10">
    <property type="match status" value="1"/>
</dbReference>
<name>A0ABU4RLT0_9HYPH</name>
<sequence>MAISPSPHSVPKPEALLHAQPLQLSGPEPSRIYAIGDVHGRLDLLDRLIDRIGAELSSDAEHALVVTLGDYVDRGPKSAGVLDRLAEGCFPCAHVALRGNHEEILLNFLDDAAVLERWRRQGAVETLISYGVPVGEVMRGRGLEQARTALLAALPESHMAFLKGLGTSLTVERYFFCHAGVRPGVPLDRQSARDLAWIRDEFLSSTADFGKVVVHGHTPVPKADIRPNRINVDTGAFLTGTLSCAVLEGERVRILTA</sequence>
<dbReference type="Proteomes" id="UP001274321">
    <property type="component" value="Unassembled WGS sequence"/>
</dbReference>
<dbReference type="GO" id="GO:0016787">
    <property type="term" value="F:hydrolase activity"/>
    <property type="evidence" value="ECO:0007669"/>
    <property type="project" value="UniProtKB-KW"/>
</dbReference>
<comment type="caution">
    <text evidence="2">The sequence shown here is derived from an EMBL/GenBank/DDBJ whole genome shotgun (WGS) entry which is preliminary data.</text>
</comment>
<dbReference type="PANTHER" id="PTHR42850">
    <property type="entry name" value="METALLOPHOSPHOESTERASE"/>
    <property type="match status" value="1"/>
</dbReference>
<dbReference type="SUPFAM" id="SSF56300">
    <property type="entry name" value="Metallo-dependent phosphatases"/>
    <property type="match status" value="1"/>
</dbReference>
<evidence type="ECO:0000259" key="1">
    <source>
        <dbReference type="PROSITE" id="PS00125"/>
    </source>
</evidence>
<keyword evidence="3" id="KW-1185">Reference proteome</keyword>
<accession>A0ABU4RLT0</accession>
<reference evidence="2 3" key="1">
    <citation type="submission" date="2023-11" db="EMBL/GenBank/DDBJ databases">
        <authorList>
            <person name="Bao R."/>
        </authorList>
    </citation>
    <scope>NUCLEOTIDE SEQUENCE [LARGE SCALE GENOMIC DNA]</scope>
    <source>
        <strain evidence="2 3">PJ23</strain>
    </source>
</reference>
<evidence type="ECO:0000313" key="2">
    <source>
        <dbReference type="EMBL" id="MDX6805752.1"/>
    </source>
</evidence>